<proteinExistence type="predicted"/>
<accession>A0A6G9XJG5</accession>
<protein>
    <submittedName>
        <fullName evidence="1">Uncharacterized protein</fullName>
    </submittedName>
</protein>
<sequence>MALSRNPDAVAIFSDAAVYVGKTLTPTRPATIADPFDVTWDNAGILNGDSGITNPREWDVTEHMGWGIGLYRKGYKNFKESRVWTCLESNSTTRRIAHPGSTATNIVVPRPGRFMLAFEFTNDFGVPERWFPVRPAQCWIPNLDRNESDPTNYEVTSDIFADGSGLLYVRQYTPVNEAQLVTVENATDGTFTLALGDLGPTAALDHDIAVAALQAALEAILGAGNVTVGGTVGAYAVTLSGVFAGEPNPLLTANGSSLVGTGAAVTVEPAP</sequence>
<gene>
    <name evidence="1" type="ORF">F5X71_00390</name>
</gene>
<evidence type="ECO:0000313" key="2">
    <source>
        <dbReference type="Proteomes" id="UP000501705"/>
    </source>
</evidence>
<organism evidence="1 2">
    <name type="scientific">Nocardia brasiliensis</name>
    <dbReference type="NCBI Taxonomy" id="37326"/>
    <lineage>
        <taxon>Bacteria</taxon>
        <taxon>Bacillati</taxon>
        <taxon>Actinomycetota</taxon>
        <taxon>Actinomycetes</taxon>
        <taxon>Mycobacteriales</taxon>
        <taxon>Nocardiaceae</taxon>
        <taxon>Nocardia</taxon>
    </lineage>
</organism>
<reference evidence="1 2" key="1">
    <citation type="journal article" date="2019" name="ACS Chem. Biol.">
        <title>Identification and Mobilization of a Cryptic Antibiotic Biosynthesis Gene Locus from a Human-Pathogenic Nocardia Isolate.</title>
        <authorList>
            <person name="Herisse M."/>
            <person name="Ishida K."/>
            <person name="Porter J.L."/>
            <person name="Howden B."/>
            <person name="Hertweck C."/>
            <person name="Stinear T.P."/>
            <person name="Pidot S.J."/>
        </authorList>
    </citation>
    <scope>NUCLEOTIDE SEQUENCE [LARGE SCALE GENOMIC DNA]</scope>
    <source>
        <strain evidence="1 2">AUSMDU00024985</strain>
    </source>
</reference>
<dbReference type="Proteomes" id="UP000501705">
    <property type="component" value="Chromosome"/>
</dbReference>
<dbReference type="RefSeq" id="WP_167460147.1">
    <property type="nucleotide sequence ID" value="NZ_CP046171.1"/>
</dbReference>
<dbReference type="EMBL" id="CP046171">
    <property type="protein sequence ID" value="QIS00990.1"/>
    <property type="molecule type" value="Genomic_DNA"/>
</dbReference>
<dbReference type="AlphaFoldDB" id="A0A6G9XJG5"/>
<evidence type="ECO:0000313" key="1">
    <source>
        <dbReference type="EMBL" id="QIS00990.1"/>
    </source>
</evidence>
<name>A0A6G9XJG5_NOCBR</name>